<accession>A0ABV5VVC4</accession>
<dbReference type="Pfam" id="PF14398">
    <property type="entry name" value="ATPgrasp_YheCD"/>
    <property type="match status" value="1"/>
</dbReference>
<organism evidence="2 3">
    <name type="scientific">Paenibacillus hodogayensis</name>
    <dbReference type="NCBI Taxonomy" id="279208"/>
    <lineage>
        <taxon>Bacteria</taxon>
        <taxon>Bacillati</taxon>
        <taxon>Bacillota</taxon>
        <taxon>Bacilli</taxon>
        <taxon>Bacillales</taxon>
        <taxon>Paenibacillaceae</taxon>
        <taxon>Paenibacillus</taxon>
    </lineage>
</organism>
<evidence type="ECO:0000313" key="3">
    <source>
        <dbReference type="Proteomes" id="UP001589619"/>
    </source>
</evidence>
<evidence type="ECO:0000256" key="1">
    <source>
        <dbReference type="SAM" id="MobiDB-lite"/>
    </source>
</evidence>
<feature type="region of interest" description="Disordered" evidence="1">
    <location>
        <begin position="1"/>
        <end position="48"/>
    </location>
</feature>
<dbReference type="Gene3D" id="3.30.470.20">
    <property type="entry name" value="ATP-grasp fold, B domain"/>
    <property type="match status" value="1"/>
</dbReference>
<dbReference type="Proteomes" id="UP001589619">
    <property type="component" value="Unassembled WGS sequence"/>
</dbReference>
<dbReference type="RefSeq" id="WP_344911149.1">
    <property type="nucleotide sequence ID" value="NZ_BAAAYO010000010.1"/>
</dbReference>
<proteinExistence type="predicted"/>
<dbReference type="EMBL" id="JBHMAG010000009">
    <property type="protein sequence ID" value="MFB9752254.1"/>
    <property type="molecule type" value="Genomic_DNA"/>
</dbReference>
<feature type="compositionally biased region" description="Basic and acidic residues" evidence="1">
    <location>
        <begin position="37"/>
        <end position="46"/>
    </location>
</feature>
<dbReference type="InterPro" id="IPR026838">
    <property type="entry name" value="YheC/D"/>
</dbReference>
<protein>
    <submittedName>
        <fullName evidence="2">YheC/YheD family protein</fullName>
    </submittedName>
</protein>
<evidence type="ECO:0000313" key="2">
    <source>
        <dbReference type="EMBL" id="MFB9752254.1"/>
    </source>
</evidence>
<dbReference type="SUPFAM" id="SSF56059">
    <property type="entry name" value="Glutathione synthetase ATP-binding domain-like"/>
    <property type="match status" value="1"/>
</dbReference>
<gene>
    <name evidence="2" type="ORF">ACFFNY_11865</name>
</gene>
<name>A0ABV5VVC4_9BACL</name>
<feature type="compositionally biased region" description="Low complexity" evidence="1">
    <location>
        <begin position="12"/>
        <end position="35"/>
    </location>
</feature>
<comment type="caution">
    <text evidence="2">The sequence shown here is derived from an EMBL/GenBank/DDBJ whole genome shotgun (WGS) entry which is preliminary data.</text>
</comment>
<sequence length="265" mass="29468">MEQMPQEEGMEAKIASAEPATASAAAAGPPVAQEPGHTADTEEKATVSRQVASKWVKTSVLRQDSRVAPYIPETRIFSPDNLSAMLGHYGRVVIKPVVGTGGQGVIMIIKSGSSYVMRHRRKVRRFGSFGGLLAAVRSLRRKRTYLIQRGIQLATIRGRPIDYRVKMVKEKGNWVTRSMVGRLANPGMFVTNLCRGGTMMSSAQGIRRSLSSKVVRRKKNEMRNVTRISIPLLERHFPGIGQLGFDYGFDRSGKMWIFEVNTRPH</sequence>
<keyword evidence="3" id="KW-1185">Reference proteome</keyword>
<reference evidence="2 3" key="1">
    <citation type="submission" date="2024-09" db="EMBL/GenBank/DDBJ databases">
        <authorList>
            <person name="Sun Q."/>
            <person name="Mori K."/>
        </authorList>
    </citation>
    <scope>NUCLEOTIDE SEQUENCE [LARGE SCALE GENOMIC DNA]</scope>
    <source>
        <strain evidence="2 3">JCM 12520</strain>
    </source>
</reference>